<feature type="region of interest" description="Disordered" evidence="1">
    <location>
        <begin position="1"/>
        <end position="96"/>
    </location>
</feature>
<feature type="compositionally biased region" description="Polar residues" evidence="1">
    <location>
        <begin position="1"/>
        <end position="11"/>
    </location>
</feature>
<proteinExistence type="predicted"/>
<comment type="caution">
    <text evidence="2">The sequence shown here is derived from an EMBL/GenBank/DDBJ whole genome shotgun (WGS) entry which is preliminary data.</text>
</comment>
<reference evidence="2 3" key="2">
    <citation type="submission" date="2019-01" db="EMBL/GenBank/DDBJ databases">
        <title>The decoding of complex shrimp genome reveals the adaptation for benthos swimmer, frequently molting mechanism and breeding impact on genome.</title>
        <authorList>
            <person name="Sun Y."/>
            <person name="Gao Y."/>
            <person name="Yu Y."/>
        </authorList>
    </citation>
    <scope>NUCLEOTIDE SEQUENCE [LARGE SCALE GENOMIC DNA]</scope>
    <source>
        <tissue evidence="2">Muscle</tissue>
    </source>
</reference>
<dbReference type="EMBL" id="QCYY01003621">
    <property type="protein sequence ID" value="ROT62584.1"/>
    <property type="molecule type" value="Genomic_DNA"/>
</dbReference>
<name>A0A423SEH5_PENVA</name>
<feature type="region of interest" description="Disordered" evidence="1">
    <location>
        <begin position="109"/>
        <end position="268"/>
    </location>
</feature>
<keyword evidence="3" id="KW-1185">Reference proteome</keyword>
<sequence length="464" mass="51798">MSSAESSTEECIQTPERGETPVTGPWRVAEEAPPPPEDVNNLTWEHFPVIEDSPEEPQTPEEEVQEPSILSIGPHEITYKRKTTQDAEDTDTHSPLMKEVNACQHLIKRFSGSCLTGKKEKEKEAKEKAEKTTNTRRHKGTRECPTTKRSHKSAPEEKVQDTGNDGGTEAGPEEEHLEPTPTSPTKECQGKQGKRTSREDPTPTKVSEGESGTPAIRGTHTGGRDRGTPTRKEDTTWETDTMVGQTIKEETPSGEQEEEKEDSGRRRSKQLGMELVEEAAYVVANFYEQNFSYVEERLFSDFNMAAPPPYLIKEGIDHVLGGTLLRFNNRFFRQGKGTAIGASVSVAALRIKRIVSEEHKLETALQEMTGFFKARGYDNRCLNSALERVGNLQRDQLLIRKPSGPPTNDSMEERKIDCREADQSAVPVASGRAQGVNEWQTTRLRYLKENRGGPRLPQSSKPAV</sequence>
<feature type="compositionally biased region" description="Basic and acidic residues" evidence="1">
    <location>
        <begin position="117"/>
        <end position="133"/>
    </location>
</feature>
<evidence type="ECO:0000256" key="1">
    <source>
        <dbReference type="SAM" id="MobiDB-lite"/>
    </source>
</evidence>
<organism evidence="2 3">
    <name type="scientific">Penaeus vannamei</name>
    <name type="common">Whiteleg shrimp</name>
    <name type="synonym">Litopenaeus vannamei</name>
    <dbReference type="NCBI Taxonomy" id="6689"/>
    <lineage>
        <taxon>Eukaryota</taxon>
        <taxon>Metazoa</taxon>
        <taxon>Ecdysozoa</taxon>
        <taxon>Arthropoda</taxon>
        <taxon>Crustacea</taxon>
        <taxon>Multicrustacea</taxon>
        <taxon>Malacostraca</taxon>
        <taxon>Eumalacostraca</taxon>
        <taxon>Eucarida</taxon>
        <taxon>Decapoda</taxon>
        <taxon>Dendrobranchiata</taxon>
        <taxon>Penaeoidea</taxon>
        <taxon>Penaeidae</taxon>
        <taxon>Penaeus</taxon>
    </lineage>
</organism>
<dbReference type="OrthoDB" id="6379939at2759"/>
<dbReference type="Proteomes" id="UP000283509">
    <property type="component" value="Unassembled WGS sequence"/>
</dbReference>
<feature type="compositionally biased region" description="Basic and acidic residues" evidence="1">
    <location>
        <begin position="222"/>
        <end position="235"/>
    </location>
</feature>
<accession>A0A423SEH5</accession>
<feature type="compositionally biased region" description="Acidic residues" evidence="1">
    <location>
        <begin position="52"/>
        <end position="65"/>
    </location>
</feature>
<evidence type="ECO:0000313" key="2">
    <source>
        <dbReference type="EMBL" id="ROT62584.1"/>
    </source>
</evidence>
<reference evidence="2 3" key="1">
    <citation type="submission" date="2018-04" db="EMBL/GenBank/DDBJ databases">
        <authorList>
            <person name="Zhang X."/>
            <person name="Yuan J."/>
            <person name="Li F."/>
            <person name="Xiang J."/>
        </authorList>
    </citation>
    <scope>NUCLEOTIDE SEQUENCE [LARGE SCALE GENOMIC DNA]</scope>
    <source>
        <tissue evidence="2">Muscle</tissue>
    </source>
</reference>
<gene>
    <name evidence="2" type="ORF">C7M84_019569</name>
</gene>
<protein>
    <submittedName>
        <fullName evidence="2">Uncharacterized protein</fullName>
    </submittedName>
</protein>
<dbReference type="AlphaFoldDB" id="A0A423SEH5"/>
<evidence type="ECO:0000313" key="3">
    <source>
        <dbReference type="Proteomes" id="UP000283509"/>
    </source>
</evidence>